<accession>A0A8H6YCV2</accession>
<keyword evidence="2" id="KW-1185">Reference proteome</keyword>
<comment type="caution">
    <text evidence="1">The sequence shown here is derived from an EMBL/GenBank/DDBJ whole genome shotgun (WGS) entry which is preliminary data.</text>
</comment>
<proteinExistence type="predicted"/>
<evidence type="ECO:0000313" key="1">
    <source>
        <dbReference type="EMBL" id="KAF7356807.1"/>
    </source>
</evidence>
<dbReference type="EMBL" id="JACAZI010000007">
    <property type="protein sequence ID" value="KAF7356807.1"/>
    <property type="molecule type" value="Genomic_DNA"/>
</dbReference>
<dbReference type="AlphaFoldDB" id="A0A8H6YCV2"/>
<reference evidence="1" key="1">
    <citation type="submission" date="2020-05" db="EMBL/GenBank/DDBJ databases">
        <title>Mycena genomes resolve the evolution of fungal bioluminescence.</title>
        <authorList>
            <person name="Tsai I.J."/>
        </authorList>
    </citation>
    <scope>NUCLEOTIDE SEQUENCE</scope>
    <source>
        <strain evidence="1">CCC161011</strain>
    </source>
</reference>
<dbReference type="Proteomes" id="UP000620124">
    <property type="component" value="Unassembled WGS sequence"/>
</dbReference>
<organism evidence="1 2">
    <name type="scientific">Mycena venus</name>
    <dbReference type="NCBI Taxonomy" id="2733690"/>
    <lineage>
        <taxon>Eukaryota</taxon>
        <taxon>Fungi</taxon>
        <taxon>Dikarya</taxon>
        <taxon>Basidiomycota</taxon>
        <taxon>Agaricomycotina</taxon>
        <taxon>Agaricomycetes</taxon>
        <taxon>Agaricomycetidae</taxon>
        <taxon>Agaricales</taxon>
        <taxon>Marasmiineae</taxon>
        <taxon>Mycenaceae</taxon>
        <taxon>Mycena</taxon>
    </lineage>
</organism>
<gene>
    <name evidence="1" type="ORF">MVEN_01016000</name>
</gene>
<name>A0A8H6YCV2_9AGAR</name>
<evidence type="ECO:0000313" key="2">
    <source>
        <dbReference type="Proteomes" id="UP000620124"/>
    </source>
</evidence>
<protein>
    <submittedName>
        <fullName evidence="1">Uncharacterized protein</fullName>
    </submittedName>
</protein>
<sequence>MIMFARISTTIVAKASEVILKWPSEGRKSTAKASIKFSTDGAQEIEILGTPFIVDATGSIRRTGTNEPLLRPQENLKPFLSHTKFSHQFQERLRCEYSGKIENYLPEFGGRFKQICVQDGRDCIAFLVPNQIPEEEGEVVEGNWLLSEDMYSLGEDEQAHVLAYIIGDFLSRRRRMN</sequence>